<dbReference type="Proteomes" id="UP000261284">
    <property type="component" value="Unassembled WGS sequence"/>
</dbReference>
<gene>
    <name evidence="2" type="ORF">DXN05_12935</name>
</gene>
<sequence>MSKIAPPPFSLGNQLSTEQLHFFQEQGYIVFKNFLTREQVNLYLRDIARVEQTLLENGTDKINGVPLKFGKDEQGNATIQRFCFLSLYSEPLHKLLANDPRLQALTALMHPFEGRIGEKEKDGLVLNNYIRTQNSTFSHMGWHTDSPRDLFMGQRIMPMLNVGIHLDDCPFDNGGLRVIPGTHKQGILKLLFGKKYFIDHNPDEKEIGFDITAGDLTVHDGRLWHRVQQSPHIGEKSRRRVMYLPIVTGKFTPKDENSKTPFYHRFTSKAHK</sequence>
<comment type="caution">
    <text evidence="2">The sequence shown here is derived from an EMBL/GenBank/DDBJ whole genome shotgun (WGS) entry which is preliminary data.</text>
</comment>
<accession>A0A3E1NI59</accession>
<dbReference type="PANTHER" id="PTHR20883">
    <property type="entry name" value="PHYTANOYL-COA DIOXYGENASE DOMAIN CONTAINING 1"/>
    <property type="match status" value="1"/>
</dbReference>
<keyword evidence="2" id="KW-0223">Dioxygenase</keyword>
<dbReference type="EMBL" id="QTJU01000004">
    <property type="protein sequence ID" value="RFM27617.1"/>
    <property type="molecule type" value="Genomic_DNA"/>
</dbReference>
<organism evidence="2 3">
    <name type="scientific">Deminuibacter soli</name>
    <dbReference type="NCBI Taxonomy" id="2291815"/>
    <lineage>
        <taxon>Bacteria</taxon>
        <taxon>Pseudomonadati</taxon>
        <taxon>Bacteroidota</taxon>
        <taxon>Chitinophagia</taxon>
        <taxon>Chitinophagales</taxon>
        <taxon>Chitinophagaceae</taxon>
        <taxon>Deminuibacter</taxon>
    </lineage>
</organism>
<proteinExistence type="predicted"/>
<dbReference type="InterPro" id="IPR008775">
    <property type="entry name" value="Phytyl_CoA_dOase-like"/>
</dbReference>
<dbReference type="SUPFAM" id="SSF51197">
    <property type="entry name" value="Clavaminate synthase-like"/>
    <property type="match status" value="1"/>
</dbReference>
<dbReference type="Gene3D" id="2.60.120.620">
    <property type="entry name" value="q2cbj1_9rhob like domain"/>
    <property type="match status" value="1"/>
</dbReference>
<evidence type="ECO:0000256" key="1">
    <source>
        <dbReference type="ARBA" id="ARBA00001954"/>
    </source>
</evidence>
<keyword evidence="2" id="KW-0560">Oxidoreductase</keyword>
<evidence type="ECO:0000313" key="2">
    <source>
        <dbReference type="EMBL" id="RFM27617.1"/>
    </source>
</evidence>
<dbReference type="PANTHER" id="PTHR20883:SF48">
    <property type="entry name" value="ECTOINE DIOXYGENASE"/>
    <property type="match status" value="1"/>
</dbReference>
<evidence type="ECO:0000313" key="3">
    <source>
        <dbReference type="Proteomes" id="UP000261284"/>
    </source>
</evidence>
<dbReference type="GO" id="GO:0016706">
    <property type="term" value="F:2-oxoglutarate-dependent dioxygenase activity"/>
    <property type="evidence" value="ECO:0007669"/>
    <property type="project" value="UniProtKB-ARBA"/>
</dbReference>
<dbReference type="OrthoDB" id="976214at2"/>
<comment type="cofactor">
    <cofactor evidence="1">
        <name>Fe(2+)</name>
        <dbReference type="ChEBI" id="CHEBI:29033"/>
    </cofactor>
</comment>
<dbReference type="GO" id="GO:0005506">
    <property type="term" value="F:iron ion binding"/>
    <property type="evidence" value="ECO:0007669"/>
    <property type="project" value="UniProtKB-ARBA"/>
</dbReference>
<dbReference type="RefSeq" id="WP_116847694.1">
    <property type="nucleotide sequence ID" value="NZ_QTJU01000004.1"/>
</dbReference>
<name>A0A3E1NI59_9BACT</name>
<reference evidence="2 3" key="1">
    <citation type="submission" date="2018-08" db="EMBL/GenBank/DDBJ databases">
        <title>Chitinophagaceae sp. K23C18032701, a novel bacterium isolated from forest soil.</title>
        <authorList>
            <person name="Wang C."/>
        </authorList>
    </citation>
    <scope>NUCLEOTIDE SEQUENCE [LARGE SCALE GENOMIC DNA]</scope>
    <source>
        <strain evidence="2 3">K23C18032701</strain>
    </source>
</reference>
<keyword evidence="3" id="KW-1185">Reference proteome</keyword>
<dbReference type="Pfam" id="PF05721">
    <property type="entry name" value="PhyH"/>
    <property type="match status" value="1"/>
</dbReference>
<dbReference type="AlphaFoldDB" id="A0A3E1NI59"/>
<protein>
    <submittedName>
        <fullName evidence="2">Phytanoyl-CoA dioxygenase</fullName>
    </submittedName>
</protein>